<dbReference type="Proteomes" id="UP000246661">
    <property type="component" value="Unassembled WGS sequence"/>
</dbReference>
<proteinExistence type="predicted"/>
<gene>
    <name evidence="2" type="ORF">JD79_02155</name>
</gene>
<feature type="region of interest" description="Disordered" evidence="1">
    <location>
        <begin position="479"/>
        <end position="500"/>
    </location>
</feature>
<dbReference type="OrthoDB" id="3654766at2"/>
<dbReference type="RefSeq" id="WP_110005496.1">
    <property type="nucleotide sequence ID" value="NZ_QGTX01000001.1"/>
</dbReference>
<name>A0A317QI38_9ACTN</name>
<dbReference type="AlphaFoldDB" id="A0A317QI38"/>
<dbReference type="EMBL" id="QGTX01000001">
    <property type="protein sequence ID" value="PWW22992.1"/>
    <property type="molecule type" value="Genomic_DNA"/>
</dbReference>
<protein>
    <submittedName>
        <fullName evidence="2">Uncharacterized protein</fullName>
    </submittedName>
</protein>
<accession>A0A317QI38</accession>
<organism evidence="2 3">
    <name type="scientific">Geodermatophilus normandii</name>
    <dbReference type="NCBI Taxonomy" id="1137989"/>
    <lineage>
        <taxon>Bacteria</taxon>
        <taxon>Bacillati</taxon>
        <taxon>Actinomycetota</taxon>
        <taxon>Actinomycetes</taxon>
        <taxon>Geodermatophilales</taxon>
        <taxon>Geodermatophilaceae</taxon>
        <taxon>Geodermatophilus</taxon>
    </lineage>
</organism>
<keyword evidence="3" id="KW-1185">Reference proteome</keyword>
<comment type="caution">
    <text evidence="2">The sequence shown here is derived from an EMBL/GenBank/DDBJ whole genome shotgun (WGS) entry which is preliminary data.</text>
</comment>
<evidence type="ECO:0000313" key="2">
    <source>
        <dbReference type="EMBL" id="PWW22992.1"/>
    </source>
</evidence>
<dbReference type="Gene3D" id="2.115.10.20">
    <property type="entry name" value="Glycosyl hydrolase domain, family 43"/>
    <property type="match status" value="1"/>
</dbReference>
<evidence type="ECO:0000256" key="1">
    <source>
        <dbReference type="SAM" id="MobiDB-lite"/>
    </source>
</evidence>
<dbReference type="InterPro" id="IPR023296">
    <property type="entry name" value="Glyco_hydro_beta-prop_sf"/>
</dbReference>
<dbReference type="SUPFAM" id="SSF75005">
    <property type="entry name" value="Arabinanase/levansucrase/invertase"/>
    <property type="match status" value="1"/>
</dbReference>
<sequence>MTPRLLRTRFSEIARQRPRALLSPFVDVDRPGPVEEELTGLGTGPRIPFCAVVLDLDDLDADGRVQCGLTVPGGPVLARLDGATRQLDLSVAGVVLAAAPFPEVPAGLACVVQENRVTVLVSGADGEWTPVLSERDAVMARLDLRAPAVLRSAEYCAAARGARVRRTRAGVSGPAGVRDPQVVRTADGRPLVRDGRLHVTMTSAGLGFFEQASWGVWALDLADPTRWEQVAALYSHRDGLLLGDHAGQLVVDELTGVTTVLVSSWGDHTPSAGVHVRHVSTREDLLTGVHVLETSRLTVPTDHSAWDPSLARIGGRWHLAFTECVSFGPPRYVFHPALAVTDSDDPTEGLTLVRADDGREQTEGTLLVPDGGRWLVLASDRDVAQYPVYDTRLRRVGALQAPYGSNIPHPMVVPGGTDGTTPWLVTFDGTPWREDLLGYGTHGDLVVMAGRPETLRETWERTVARGTTTVRRGLGVVRRRLGDARRRTRPPAADRGPDGG</sequence>
<evidence type="ECO:0000313" key="3">
    <source>
        <dbReference type="Proteomes" id="UP000246661"/>
    </source>
</evidence>
<reference evidence="3" key="1">
    <citation type="submission" date="2018-05" db="EMBL/GenBank/DDBJ databases">
        <authorList>
            <person name="Klenk H.-P."/>
            <person name="Huntemann M."/>
            <person name="Clum A."/>
            <person name="Pillay M."/>
            <person name="Palaniappan K."/>
            <person name="Varghese N."/>
            <person name="Mikhailova N."/>
            <person name="Stamatis D."/>
            <person name="Reddy T."/>
            <person name="Daum C."/>
            <person name="Shapiro N."/>
            <person name="Ivanova N."/>
            <person name="Kyrpides N."/>
            <person name="Woyke T."/>
        </authorList>
    </citation>
    <scope>NUCLEOTIDE SEQUENCE [LARGE SCALE GENOMIC DNA]</scope>
    <source>
        <strain evidence="3">DSM 45417</strain>
    </source>
</reference>